<dbReference type="AlphaFoldDB" id="W4K7J5"/>
<gene>
    <name evidence="1" type="ORF">HETIRDRAFT_318355</name>
</gene>
<evidence type="ECO:0000313" key="2">
    <source>
        <dbReference type="Proteomes" id="UP000030671"/>
    </source>
</evidence>
<proteinExistence type="predicted"/>
<dbReference type="GeneID" id="20670501"/>
<sequence length="199" mass="23035">MEALRDPDITITPAISVVQNHVKTSRSEERIATIFKGVPKELWPRFSVSEHFYSREEVAMAPPMLSLPRVLIPKRGRETPPYLHYGLPISLEKMTSLARSREPNVEIITEFGFVTSQARELAAQCLAEEIGWPVYVEGVLNAPNTPFIVCMIESYTMEERGRLQDYPTWDHIRQIQRTLEVDPNVRPLWYIASAYYTWR</sequence>
<name>W4K7J5_HETIT</name>
<protein>
    <submittedName>
        <fullName evidence="1">Uncharacterized protein</fullName>
    </submittedName>
</protein>
<dbReference type="EMBL" id="KI925458">
    <property type="protein sequence ID" value="ETW81310.1"/>
    <property type="molecule type" value="Genomic_DNA"/>
</dbReference>
<dbReference type="HOGENOM" id="CLU_115504_0_0_1"/>
<accession>W4K7J5</accession>
<dbReference type="KEGG" id="hir:HETIRDRAFT_318355"/>
<dbReference type="RefSeq" id="XP_009545979.1">
    <property type="nucleotide sequence ID" value="XM_009547684.1"/>
</dbReference>
<keyword evidence="2" id="KW-1185">Reference proteome</keyword>
<dbReference type="Proteomes" id="UP000030671">
    <property type="component" value="Unassembled WGS sequence"/>
</dbReference>
<reference evidence="1 2" key="1">
    <citation type="journal article" date="2012" name="New Phytol.">
        <title>Insight into trade-off between wood decay and parasitism from the genome of a fungal forest pathogen.</title>
        <authorList>
            <person name="Olson A."/>
            <person name="Aerts A."/>
            <person name="Asiegbu F."/>
            <person name="Belbahri L."/>
            <person name="Bouzid O."/>
            <person name="Broberg A."/>
            <person name="Canback B."/>
            <person name="Coutinho P.M."/>
            <person name="Cullen D."/>
            <person name="Dalman K."/>
            <person name="Deflorio G."/>
            <person name="van Diepen L.T."/>
            <person name="Dunand C."/>
            <person name="Duplessis S."/>
            <person name="Durling M."/>
            <person name="Gonthier P."/>
            <person name="Grimwood J."/>
            <person name="Fossdal C.G."/>
            <person name="Hansson D."/>
            <person name="Henrissat B."/>
            <person name="Hietala A."/>
            <person name="Himmelstrand K."/>
            <person name="Hoffmeister D."/>
            <person name="Hogberg N."/>
            <person name="James T.Y."/>
            <person name="Karlsson M."/>
            <person name="Kohler A."/>
            <person name="Kues U."/>
            <person name="Lee Y.H."/>
            <person name="Lin Y.C."/>
            <person name="Lind M."/>
            <person name="Lindquist E."/>
            <person name="Lombard V."/>
            <person name="Lucas S."/>
            <person name="Lunden K."/>
            <person name="Morin E."/>
            <person name="Murat C."/>
            <person name="Park J."/>
            <person name="Raffaello T."/>
            <person name="Rouze P."/>
            <person name="Salamov A."/>
            <person name="Schmutz J."/>
            <person name="Solheim H."/>
            <person name="Stahlberg J."/>
            <person name="Velez H."/>
            <person name="de Vries R.P."/>
            <person name="Wiebenga A."/>
            <person name="Woodward S."/>
            <person name="Yakovlev I."/>
            <person name="Garbelotto M."/>
            <person name="Martin F."/>
            <person name="Grigoriev I.V."/>
            <person name="Stenlid J."/>
        </authorList>
    </citation>
    <scope>NUCLEOTIDE SEQUENCE [LARGE SCALE GENOMIC DNA]</scope>
    <source>
        <strain evidence="1 2">TC 32-1</strain>
    </source>
</reference>
<dbReference type="InParanoid" id="W4K7J5"/>
<organism evidence="1 2">
    <name type="scientific">Heterobasidion irregulare (strain TC 32-1)</name>
    <dbReference type="NCBI Taxonomy" id="747525"/>
    <lineage>
        <taxon>Eukaryota</taxon>
        <taxon>Fungi</taxon>
        <taxon>Dikarya</taxon>
        <taxon>Basidiomycota</taxon>
        <taxon>Agaricomycotina</taxon>
        <taxon>Agaricomycetes</taxon>
        <taxon>Russulales</taxon>
        <taxon>Bondarzewiaceae</taxon>
        <taxon>Heterobasidion</taxon>
        <taxon>Heterobasidion annosum species complex</taxon>
    </lineage>
</organism>
<evidence type="ECO:0000313" key="1">
    <source>
        <dbReference type="EMBL" id="ETW81310.1"/>
    </source>
</evidence>